<accession>A0A839AP02</accession>
<organism evidence="1 2">
    <name type="scientific">Tenacibaculum pelagium</name>
    <dbReference type="NCBI Taxonomy" id="2759527"/>
    <lineage>
        <taxon>Bacteria</taxon>
        <taxon>Pseudomonadati</taxon>
        <taxon>Bacteroidota</taxon>
        <taxon>Flavobacteriia</taxon>
        <taxon>Flavobacteriales</taxon>
        <taxon>Flavobacteriaceae</taxon>
        <taxon>Tenacibaculum</taxon>
    </lineage>
</organism>
<dbReference type="EMBL" id="JACGLS010000002">
    <property type="protein sequence ID" value="MBA6156100.1"/>
    <property type="molecule type" value="Genomic_DNA"/>
</dbReference>
<protein>
    <submittedName>
        <fullName evidence="1">Uncharacterized protein</fullName>
    </submittedName>
</protein>
<name>A0A839AP02_9FLAO</name>
<gene>
    <name evidence="1" type="ORF">H3Z83_06145</name>
</gene>
<evidence type="ECO:0000313" key="1">
    <source>
        <dbReference type="EMBL" id="MBA6156100.1"/>
    </source>
</evidence>
<dbReference type="AlphaFoldDB" id="A0A839AP02"/>
<comment type="caution">
    <text evidence="1">The sequence shown here is derived from an EMBL/GenBank/DDBJ whole genome shotgun (WGS) entry which is preliminary data.</text>
</comment>
<dbReference type="Proteomes" id="UP000563906">
    <property type="component" value="Unassembled WGS sequence"/>
</dbReference>
<dbReference type="RefSeq" id="WP_182124606.1">
    <property type="nucleotide sequence ID" value="NZ_JACGLS010000002.1"/>
</dbReference>
<sequence length="206" mass="24666">MFKKFLPQDLIFLVVILIVIAFTFSNKNVLPLYNQLNKKEIKTVGFIKKLSSIKTRKYVEYKYSVRGKTYNNSQQINRDEYNNLLNLNFYPIVYHNINPEVSKLLTSDKPLLPEKLISEGVLINGKIINILEGHKPYIDFYIDYMFEKENYSFRTKLHQDSLNCGTLEKCRKNKVIKLKISKEYPFFNNLYFKSRDRQKRRFQHLD</sequence>
<proteinExistence type="predicted"/>
<keyword evidence="2" id="KW-1185">Reference proteome</keyword>
<evidence type="ECO:0000313" key="2">
    <source>
        <dbReference type="Proteomes" id="UP000563906"/>
    </source>
</evidence>
<reference evidence="1 2" key="1">
    <citation type="submission" date="2020-07" db="EMBL/GenBank/DDBJ databases">
        <title>Bacterium isolated from marine sediment.</title>
        <authorList>
            <person name="Shang D."/>
            <person name="Du Z.-J."/>
        </authorList>
    </citation>
    <scope>NUCLEOTIDE SEQUENCE [LARGE SCALE GENOMIC DNA]</scope>
    <source>
        <strain evidence="1 2">S7007</strain>
    </source>
</reference>